<evidence type="ECO:0000256" key="6">
    <source>
        <dbReference type="ARBA" id="ARBA00022759"/>
    </source>
</evidence>
<evidence type="ECO:0000256" key="5">
    <source>
        <dbReference type="ARBA" id="ARBA00022723"/>
    </source>
</evidence>
<evidence type="ECO:0000256" key="2">
    <source>
        <dbReference type="ARBA" id="ARBA00001946"/>
    </source>
</evidence>
<evidence type="ECO:0000256" key="10">
    <source>
        <dbReference type="SAM" id="MobiDB-lite"/>
    </source>
</evidence>
<dbReference type="GO" id="GO:0004523">
    <property type="term" value="F:RNA-DNA hybrid ribonuclease activity"/>
    <property type="evidence" value="ECO:0007669"/>
    <property type="project" value="UniProtKB-UniRule"/>
</dbReference>
<dbReference type="GO" id="GO:0046872">
    <property type="term" value="F:metal ion binding"/>
    <property type="evidence" value="ECO:0007669"/>
    <property type="project" value="UniProtKB-KW"/>
</dbReference>
<proteinExistence type="inferred from homology"/>
<keyword evidence="6 8" id="KW-0255">Endonuclease</keyword>
<dbReference type="InterPro" id="IPR001352">
    <property type="entry name" value="RNase_HII/HIII"/>
</dbReference>
<feature type="compositionally biased region" description="Polar residues" evidence="10">
    <location>
        <begin position="63"/>
        <end position="72"/>
    </location>
</feature>
<dbReference type="GO" id="GO:0003723">
    <property type="term" value="F:RNA binding"/>
    <property type="evidence" value="ECO:0007669"/>
    <property type="project" value="UniProtKB-UniRule"/>
</dbReference>
<dbReference type="InterPro" id="IPR012337">
    <property type="entry name" value="RNaseH-like_sf"/>
</dbReference>
<feature type="region of interest" description="Disordered" evidence="10">
    <location>
        <begin position="1"/>
        <end position="75"/>
    </location>
</feature>
<evidence type="ECO:0000256" key="8">
    <source>
        <dbReference type="PROSITE-ProRule" id="PRU01319"/>
    </source>
</evidence>
<dbReference type="InterPro" id="IPR036397">
    <property type="entry name" value="RNaseH_sf"/>
</dbReference>
<dbReference type="FunFam" id="1.10.10.460:FF:000001">
    <property type="entry name" value="Ribonuclease"/>
    <property type="match status" value="1"/>
</dbReference>
<dbReference type="Gene3D" id="1.10.10.460">
    <property type="entry name" value="Ribonuclease hii. Domain 2"/>
    <property type="match status" value="1"/>
</dbReference>
<keyword evidence="7 8" id="KW-0378">Hydrolase</keyword>
<dbReference type="FunFam" id="3.30.420.10:FF:000016">
    <property type="entry name" value="Ribonuclease"/>
    <property type="match status" value="1"/>
</dbReference>
<evidence type="ECO:0000259" key="11">
    <source>
        <dbReference type="PROSITE" id="PS51975"/>
    </source>
</evidence>
<evidence type="ECO:0000256" key="4">
    <source>
        <dbReference type="ARBA" id="ARBA00022722"/>
    </source>
</evidence>
<comment type="caution">
    <text evidence="12">The sequence shown here is derived from an EMBL/GenBank/DDBJ whole genome shotgun (WGS) entry which is preliminary data.</text>
</comment>
<feature type="binding site" evidence="8">
    <location>
        <position position="89"/>
    </location>
    <ligand>
        <name>a divalent metal cation</name>
        <dbReference type="ChEBI" id="CHEBI:60240"/>
    </ligand>
</feature>
<dbReference type="AlphaFoldDB" id="A0A507DYG9"/>
<dbReference type="Proteomes" id="UP000318582">
    <property type="component" value="Unassembled WGS sequence"/>
</dbReference>
<evidence type="ECO:0000256" key="1">
    <source>
        <dbReference type="ARBA" id="ARBA00000077"/>
    </source>
</evidence>
<feature type="compositionally biased region" description="Polar residues" evidence="10">
    <location>
        <begin position="29"/>
        <end position="48"/>
    </location>
</feature>
<evidence type="ECO:0000313" key="13">
    <source>
        <dbReference type="Proteomes" id="UP000318582"/>
    </source>
</evidence>
<dbReference type="Pfam" id="PF01351">
    <property type="entry name" value="RNase_HII"/>
    <property type="match status" value="1"/>
</dbReference>
<comment type="cofactor">
    <cofactor evidence="2">
        <name>Mg(2+)</name>
        <dbReference type="ChEBI" id="CHEBI:18420"/>
    </cofactor>
</comment>
<keyword evidence="5 8" id="KW-0479">Metal-binding</keyword>
<dbReference type="EC" id="3.1.26.4" evidence="9"/>
<dbReference type="PANTHER" id="PTHR10954:SF7">
    <property type="entry name" value="RIBONUCLEASE H2 SUBUNIT A"/>
    <property type="match status" value="1"/>
</dbReference>
<protein>
    <recommendedName>
        <fullName evidence="9">Ribonuclease</fullName>
        <ecNumber evidence="9">3.1.26.4</ecNumber>
    </recommendedName>
</protein>
<dbReference type="SUPFAM" id="SSF53098">
    <property type="entry name" value="Ribonuclease H-like"/>
    <property type="match status" value="1"/>
</dbReference>
<keyword evidence="4 8" id="KW-0540">Nuclease</keyword>
<feature type="domain" description="RNase H type-2" evidence="11">
    <location>
        <begin position="83"/>
        <end position="308"/>
    </location>
</feature>
<dbReference type="PROSITE" id="PS51975">
    <property type="entry name" value="RNASE_H_2"/>
    <property type="match status" value="1"/>
</dbReference>
<feature type="compositionally biased region" description="Polar residues" evidence="10">
    <location>
        <begin position="1"/>
        <end position="19"/>
    </location>
</feature>
<dbReference type="CDD" id="cd07181">
    <property type="entry name" value="RNase_HII_eukaryota_like"/>
    <property type="match status" value="1"/>
</dbReference>
<accession>A0A507DYG9</accession>
<dbReference type="NCBIfam" id="TIGR00729">
    <property type="entry name" value="ribonuclease HII"/>
    <property type="match status" value="1"/>
</dbReference>
<comment type="cofactor">
    <cofactor evidence="8">
        <name>Mn(2+)</name>
        <dbReference type="ChEBI" id="CHEBI:29035"/>
    </cofactor>
    <cofactor evidence="8">
        <name>Mg(2+)</name>
        <dbReference type="ChEBI" id="CHEBI:18420"/>
    </cofactor>
    <text evidence="8">Manganese or magnesium. Binds 1 divalent metal ion per monomer in the absence of substrate. May bind a second metal ion after substrate binding.</text>
</comment>
<dbReference type="GO" id="GO:0043137">
    <property type="term" value="P:DNA replication, removal of RNA primer"/>
    <property type="evidence" value="ECO:0007669"/>
    <property type="project" value="TreeGrafter"/>
</dbReference>
<dbReference type="Gene3D" id="3.30.420.10">
    <property type="entry name" value="Ribonuclease H-like superfamily/Ribonuclease H"/>
    <property type="match status" value="1"/>
</dbReference>
<dbReference type="GO" id="GO:0032299">
    <property type="term" value="C:ribonuclease H2 complex"/>
    <property type="evidence" value="ECO:0007669"/>
    <property type="project" value="TreeGrafter"/>
</dbReference>
<feature type="binding site" evidence="8">
    <location>
        <position position="90"/>
    </location>
    <ligand>
        <name>a divalent metal cation</name>
        <dbReference type="ChEBI" id="CHEBI:60240"/>
    </ligand>
</feature>
<evidence type="ECO:0000256" key="9">
    <source>
        <dbReference type="RuleBase" id="RU003515"/>
    </source>
</evidence>
<feature type="binding site" evidence="8">
    <location>
        <position position="197"/>
    </location>
    <ligand>
        <name>a divalent metal cation</name>
        <dbReference type="ChEBI" id="CHEBI:60240"/>
    </ligand>
</feature>
<evidence type="ECO:0000313" key="12">
    <source>
        <dbReference type="EMBL" id="TPX56833.1"/>
    </source>
</evidence>
<dbReference type="GO" id="GO:0006298">
    <property type="term" value="P:mismatch repair"/>
    <property type="evidence" value="ECO:0007669"/>
    <property type="project" value="TreeGrafter"/>
</dbReference>
<comment type="function">
    <text evidence="9">Endonuclease that specifically degrades the RNA of RNA-DNA hybrids.</text>
</comment>
<keyword evidence="13" id="KW-1185">Reference proteome</keyword>
<comment type="similarity">
    <text evidence="3">Belongs to the RNase HII family. Eukaryotic subfamily.</text>
</comment>
<comment type="catalytic activity">
    <reaction evidence="1 8 9">
        <text>Endonucleolytic cleavage to 5'-phosphomonoester.</text>
        <dbReference type="EC" id="3.1.26.4"/>
    </reaction>
</comment>
<reference evidence="12 13" key="1">
    <citation type="journal article" date="2019" name="Sci. Rep.">
        <title>Comparative genomics of chytrid fungi reveal insights into the obligate biotrophic and pathogenic lifestyle of Synchytrium endobioticum.</title>
        <authorList>
            <person name="van de Vossenberg B.T.L.H."/>
            <person name="Warris S."/>
            <person name="Nguyen H.D.T."/>
            <person name="van Gent-Pelzer M.P.E."/>
            <person name="Joly D.L."/>
            <person name="van de Geest H.C."/>
            <person name="Bonants P.J.M."/>
            <person name="Smith D.S."/>
            <person name="Levesque C.A."/>
            <person name="van der Lee T.A.J."/>
        </authorList>
    </citation>
    <scope>NUCLEOTIDE SEQUENCE [LARGE SCALE GENOMIC DNA]</scope>
    <source>
        <strain evidence="12 13">CBS 809.83</strain>
    </source>
</reference>
<dbReference type="InterPro" id="IPR024567">
    <property type="entry name" value="RNase_HII/HIII_dom"/>
</dbReference>
<dbReference type="EMBL" id="QEAQ01000064">
    <property type="protein sequence ID" value="TPX56833.1"/>
    <property type="molecule type" value="Genomic_DNA"/>
</dbReference>
<evidence type="ECO:0000256" key="3">
    <source>
        <dbReference type="ARBA" id="ARBA00007058"/>
    </source>
</evidence>
<gene>
    <name evidence="12" type="ORF">PhCBS80983_g04253</name>
</gene>
<dbReference type="InterPro" id="IPR004649">
    <property type="entry name" value="RNase_H2_suA"/>
</dbReference>
<dbReference type="STRING" id="109895.A0A507DYG9"/>
<dbReference type="InterPro" id="IPR023160">
    <property type="entry name" value="RNase_HII_hlx-loop-hlx_cap_dom"/>
</dbReference>
<organism evidence="12 13">
    <name type="scientific">Powellomyces hirtus</name>
    <dbReference type="NCBI Taxonomy" id="109895"/>
    <lineage>
        <taxon>Eukaryota</taxon>
        <taxon>Fungi</taxon>
        <taxon>Fungi incertae sedis</taxon>
        <taxon>Chytridiomycota</taxon>
        <taxon>Chytridiomycota incertae sedis</taxon>
        <taxon>Chytridiomycetes</taxon>
        <taxon>Spizellomycetales</taxon>
        <taxon>Powellomycetaceae</taxon>
        <taxon>Powellomyces</taxon>
    </lineage>
</organism>
<evidence type="ECO:0000256" key="7">
    <source>
        <dbReference type="ARBA" id="ARBA00022801"/>
    </source>
</evidence>
<name>A0A507DYG9_9FUNG</name>
<dbReference type="PANTHER" id="PTHR10954">
    <property type="entry name" value="RIBONUCLEASE H2 SUBUNIT A"/>
    <property type="match status" value="1"/>
</dbReference>
<sequence>MTMAPQTRSSRKAPTSESASPLAVAQAADESQNTDALSEASPTRSPSPECSHHHQHPHIPDTPCTTSWTYQSPNPPALSNGEKACLGVDEAGRGPVLGPMVYAAAYVSVDRKEELAKIGFADSKVLKEEERDNLFMTLQSHSDWIGWAVHACSPQDISGCMLRRSKHNLNSLAHDTTIELIRATIARGINVTEVYIDTVGPPASYAAKLQTYFPALRITVAKKADALYPIVSAASIAAKVSRDASLKGWKWIENGVEDTFSRRFGSGYPSDPNTVKWLNEHIDPIFGYPRIMRFSWATCVKLLEDKAIAVAWPEDDEDEDAGADIRGYFAGQQASVPAAPVRDTLLTSFKHVKRV</sequence>